<gene>
    <name evidence="7" type="ORF">Prudu_483S000200</name>
</gene>
<keyword evidence="3" id="KW-0547">Nucleotide-binding</keyword>
<keyword evidence="5" id="KW-0067">ATP-binding</keyword>
<dbReference type="GO" id="GO:0005524">
    <property type="term" value="F:ATP binding"/>
    <property type="evidence" value="ECO:0007669"/>
    <property type="project" value="UniProtKB-KW"/>
</dbReference>
<dbReference type="EMBL" id="AP020820">
    <property type="protein sequence ID" value="BBN68580.1"/>
    <property type="molecule type" value="Genomic_DNA"/>
</dbReference>
<keyword evidence="2" id="KW-0808">Transferase</keyword>
<dbReference type="PANTHER" id="PTHR27002:SF1087">
    <property type="entry name" value="PROTEIN KINASE DOMAIN-CONTAINING PROTEIN"/>
    <property type="match status" value="1"/>
</dbReference>
<evidence type="ECO:0000256" key="4">
    <source>
        <dbReference type="ARBA" id="ARBA00022777"/>
    </source>
</evidence>
<dbReference type="InterPro" id="IPR000719">
    <property type="entry name" value="Prot_kinase_dom"/>
</dbReference>
<organism evidence="7">
    <name type="scientific">Prunus dulcis</name>
    <name type="common">Almond</name>
    <name type="synonym">Amygdalus dulcis</name>
    <dbReference type="NCBI Taxonomy" id="3755"/>
    <lineage>
        <taxon>Eukaryota</taxon>
        <taxon>Viridiplantae</taxon>
        <taxon>Streptophyta</taxon>
        <taxon>Embryophyta</taxon>
        <taxon>Tracheophyta</taxon>
        <taxon>Spermatophyta</taxon>
        <taxon>Magnoliopsida</taxon>
        <taxon>eudicotyledons</taxon>
        <taxon>Gunneridae</taxon>
        <taxon>Pentapetalae</taxon>
        <taxon>rosids</taxon>
        <taxon>fabids</taxon>
        <taxon>Rosales</taxon>
        <taxon>Rosaceae</taxon>
        <taxon>Amygdaloideae</taxon>
        <taxon>Amygdaleae</taxon>
        <taxon>Prunus</taxon>
    </lineage>
</organism>
<dbReference type="GO" id="GO:0005886">
    <property type="term" value="C:plasma membrane"/>
    <property type="evidence" value="ECO:0007669"/>
    <property type="project" value="TreeGrafter"/>
</dbReference>
<dbReference type="GO" id="GO:0030246">
    <property type="term" value="F:carbohydrate binding"/>
    <property type="evidence" value="ECO:0007669"/>
    <property type="project" value="UniProtKB-KW"/>
</dbReference>
<dbReference type="InterPro" id="IPR011009">
    <property type="entry name" value="Kinase-like_dom_sf"/>
</dbReference>
<keyword evidence="1" id="KW-0723">Serine/threonine-protein kinase</keyword>
<evidence type="ECO:0000256" key="1">
    <source>
        <dbReference type="ARBA" id="ARBA00022527"/>
    </source>
</evidence>
<proteinExistence type="predicted"/>
<evidence type="ECO:0000259" key="6">
    <source>
        <dbReference type="PROSITE" id="PS50011"/>
    </source>
</evidence>
<dbReference type="Gene3D" id="1.10.510.10">
    <property type="entry name" value="Transferase(Phosphotransferase) domain 1"/>
    <property type="match status" value="1"/>
</dbReference>
<dbReference type="SUPFAM" id="SSF56112">
    <property type="entry name" value="Protein kinase-like (PK-like)"/>
    <property type="match status" value="1"/>
</dbReference>
<dbReference type="Pfam" id="PF00069">
    <property type="entry name" value="Pkinase"/>
    <property type="match status" value="1"/>
</dbReference>
<evidence type="ECO:0000256" key="5">
    <source>
        <dbReference type="ARBA" id="ARBA00022840"/>
    </source>
</evidence>
<accession>A0A5H2Y6Y0</accession>
<sequence length="138" mass="15958">MGPLHLSWLPPVTSLKITSLVKGALDLIIILKMNSDLYMNSKHTNLVQLFGFCIHGKDRMLIYEYMPNKSLDYTYSRRKVSHMDLKTSNILLDENMNPKISDFGMARIFTHNELEENTSRIVKTRGYMSPTSGRELFQ</sequence>
<evidence type="ECO:0000313" key="7">
    <source>
        <dbReference type="EMBL" id="BBN68580.1"/>
    </source>
</evidence>
<dbReference type="Gene3D" id="3.30.200.20">
    <property type="entry name" value="Phosphorylase Kinase, domain 1"/>
    <property type="match status" value="1"/>
</dbReference>
<dbReference type="PANTHER" id="PTHR27002">
    <property type="entry name" value="RECEPTOR-LIKE SERINE/THREONINE-PROTEIN KINASE SD1-8"/>
    <property type="match status" value="1"/>
</dbReference>
<dbReference type="InterPro" id="IPR008271">
    <property type="entry name" value="Ser/Thr_kinase_AS"/>
</dbReference>
<dbReference type="AlphaFoldDB" id="A0A5H2Y6Y0"/>
<reference evidence="7" key="1">
    <citation type="journal article" date="2019" name="Science">
        <title>Mutation of a bHLH transcription factor allowed almond domestication.</title>
        <authorList>
            <person name="Sanchez-Perez R."/>
            <person name="Pavan S."/>
            <person name="Mazzeo R."/>
            <person name="Moldovan C."/>
            <person name="Aiese Cigliano R."/>
            <person name="Del Cueto J."/>
            <person name="Ricciardi F."/>
            <person name="Lotti C."/>
            <person name="Ricciardi L."/>
            <person name="Dicenta F."/>
            <person name="Lopez-Marques R.L."/>
            <person name="Lindberg Moller B."/>
        </authorList>
    </citation>
    <scope>NUCLEOTIDE SEQUENCE</scope>
</reference>
<dbReference type="PROSITE" id="PS50011">
    <property type="entry name" value="PROTEIN_KINASE_DOM"/>
    <property type="match status" value="1"/>
</dbReference>
<evidence type="ECO:0000256" key="3">
    <source>
        <dbReference type="ARBA" id="ARBA00022741"/>
    </source>
</evidence>
<keyword evidence="4 7" id="KW-0418">Kinase</keyword>
<dbReference type="GO" id="GO:0004674">
    <property type="term" value="F:protein serine/threonine kinase activity"/>
    <property type="evidence" value="ECO:0007669"/>
    <property type="project" value="UniProtKB-KW"/>
</dbReference>
<dbReference type="PROSITE" id="PS00108">
    <property type="entry name" value="PROTEIN_KINASE_ST"/>
    <property type="match status" value="1"/>
</dbReference>
<evidence type="ECO:0000256" key="2">
    <source>
        <dbReference type="ARBA" id="ARBA00022679"/>
    </source>
</evidence>
<protein>
    <submittedName>
        <fullName evidence="7">S-locus lectin protein kinase family protein</fullName>
    </submittedName>
</protein>
<feature type="domain" description="Protein kinase" evidence="6">
    <location>
        <begin position="1"/>
        <end position="138"/>
    </location>
</feature>
<name>A0A5H2Y6Y0_PRUDU</name>
<keyword evidence="7" id="KW-0430">Lectin</keyword>